<reference evidence="3 4" key="1">
    <citation type="submission" date="2017-04" db="EMBL/GenBank/DDBJ databases">
        <title>Comparative genome analysis of Subtercola boreus.</title>
        <authorList>
            <person name="Cho Y.-J."/>
            <person name="Cho A."/>
            <person name="Kim O.-S."/>
            <person name="Lee J.-I."/>
        </authorList>
    </citation>
    <scope>NUCLEOTIDE SEQUENCE [LARGE SCALE GENOMIC DNA]</scope>
    <source>
        <strain evidence="3 4">K300</strain>
    </source>
</reference>
<gene>
    <name evidence="3" type="ORF">B7R54_10980</name>
</gene>
<protein>
    <recommendedName>
        <fullName evidence="2">Glycosyltransferase 2-like domain-containing protein</fullName>
    </recommendedName>
</protein>
<name>A0A3E0VJ50_9MICO</name>
<dbReference type="PANTHER" id="PTHR43685:SF3">
    <property type="entry name" value="SLR2126 PROTEIN"/>
    <property type="match status" value="1"/>
</dbReference>
<sequence>MNDSLPASPAAPSSPVLPPVTAILIARNDRTTIEAALQSIAAQSYPLGLDIIVSVGPNIDGTSQFIEYAASLNPRLTVIETRSTSVVIGLNEAIAAARSSLIIRVDPRGELPVDYTRRAVEAMVRTDAAALVGRTTPVGETAFERAVARVFTHRYGLAADPLKQADGAGPTNIPEDQVIRRRMFIEAGLFDEEIRHGQTWELNARLREAGHQIAFVPELEVTYRPPSRVVDLTRSSFAEGLWRGEFARAFPEQKQLRFVLPPAVVIGTILGFVLGAGGLFGLVAGAIGVAAVISWILFALLLVPIVYLVGVVVLGVVAASRLDLRTGAWFALALPLLHYSWGFGYLAGFFNLEGAADTVIVNLDQA</sequence>
<feature type="domain" description="Glycosyltransferase 2-like" evidence="2">
    <location>
        <begin position="22"/>
        <end position="184"/>
    </location>
</feature>
<dbReference type="Pfam" id="PF00535">
    <property type="entry name" value="Glycos_transf_2"/>
    <property type="match status" value="1"/>
</dbReference>
<keyword evidence="1" id="KW-1133">Transmembrane helix</keyword>
<evidence type="ECO:0000313" key="3">
    <source>
        <dbReference type="EMBL" id="RFA09679.1"/>
    </source>
</evidence>
<proteinExistence type="predicted"/>
<dbReference type="SUPFAM" id="SSF53448">
    <property type="entry name" value="Nucleotide-diphospho-sugar transferases"/>
    <property type="match status" value="1"/>
</dbReference>
<dbReference type="PANTHER" id="PTHR43685">
    <property type="entry name" value="GLYCOSYLTRANSFERASE"/>
    <property type="match status" value="1"/>
</dbReference>
<accession>A0A3E0VJ50</accession>
<dbReference type="AlphaFoldDB" id="A0A3E0VJ50"/>
<feature type="transmembrane region" description="Helical" evidence="1">
    <location>
        <begin position="258"/>
        <end position="287"/>
    </location>
</feature>
<dbReference type="Gene3D" id="3.90.550.10">
    <property type="entry name" value="Spore Coat Polysaccharide Biosynthesis Protein SpsA, Chain A"/>
    <property type="match status" value="1"/>
</dbReference>
<feature type="transmembrane region" description="Helical" evidence="1">
    <location>
        <begin position="293"/>
        <end position="317"/>
    </location>
</feature>
<dbReference type="Proteomes" id="UP000256486">
    <property type="component" value="Unassembled WGS sequence"/>
</dbReference>
<keyword evidence="1" id="KW-0812">Transmembrane</keyword>
<dbReference type="InterPro" id="IPR029044">
    <property type="entry name" value="Nucleotide-diphossugar_trans"/>
</dbReference>
<dbReference type="InterPro" id="IPR050834">
    <property type="entry name" value="Glycosyltransf_2"/>
</dbReference>
<keyword evidence="4" id="KW-1185">Reference proteome</keyword>
<organism evidence="3 4">
    <name type="scientific">Subtercola boreus</name>
    <dbReference type="NCBI Taxonomy" id="120213"/>
    <lineage>
        <taxon>Bacteria</taxon>
        <taxon>Bacillati</taxon>
        <taxon>Actinomycetota</taxon>
        <taxon>Actinomycetes</taxon>
        <taxon>Micrococcales</taxon>
        <taxon>Microbacteriaceae</taxon>
        <taxon>Subtercola</taxon>
    </lineage>
</organism>
<evidence type="ECO:0000259" key="2">
    <source>
        <dbReference type="Pfam" id="PF00535"/>
    </source>
</evidence>
<dbReference type="OrthoDB" id="1757142at2"/>
<dbReference type="EMBL" id="NBWZ01000001">
    <property type="protein sequence ID" value="RFA09679.1"/>
    <property type="molecule type" value="Genomic_DNA"/>
</dbReference>
<dbReference type="InterPro" id="IPR001173">
    <property type="entry name" value="Glyco_trans_2-like"/>
</dbReference>
<feature type="transmembrane region" description="Helical" evidence="1">
    <location>
        <begin position="329"/>
        <end position="350"/>
    </location>
</feature>
<evidence type="ECO:0000256" key="1">
    <source>
        <dbReference type="SAM" id="Phobius"/>
    </source>
</evidence>
<comment type="caution">
    <text evidence="3">The sequence shown here is derived from an EMBL/GenBank/DDBJ whole genome shotgun (WGS) entry which is preliminary data.</text>
</comment>
<dbReference type="RefSeq" id="WP_116415064.1">
    <property type="nucleotide sequence ID" value="NZ_NBWZ01000001.1"/>
</dbReference>
<keyword evidence="1" id="KW-0472">Membrane</keyword>
<evidence type="ECO:0000313" key="4">
    <source>
        <dbReference type="Proteomes" id="UP000256486"/>
    </source>
</evidence>